<dbReference type="GO" id="GO:0005886">
    <property type="term" value="C:plasma membrane"/>
    <property type="evidence" value="ECO:0007669"/>
    <property type="project" value="UniProtKB-SubCell"/>
</dbReference>
<protein>
    <recommendedName>
        <fullName evidence="3">Flagellar FliJ protein</fullName>
    </recommendedName>
</protein>
<evidence type="ECO:0000313" key="13">
    <source>
        <dbReference type="Proteomes" id="UP000502260"/>
    </source>
</evidence>
<keyword evidence="6" id="KW-0145">Chemotaxis</keyword>
<keyword evidence="13" id="KW-1185">Reference proteome</keyword>
<evidence type="ECO:0000256" key="3">
    <source>
        <dbReference type="ARBA" id="ARBA00020392"/>
    </source>
</evidence>
<accession>A0A6F8V8K8</accession>
<dbReference type="AlphaFoldDB" id="A0A6F8V8K8"/>
<dbReference type="GO" id="GO:0015031">
    <property type="term" value="P:protein transport"/>
    <property type="evidence" value="ECO:0007669"/>
    <property type="project" value="UniProtKB-KW"/>
</dbReference>
<evidence type="ECO:0000256" key="6">
    <source>
        <dbReference type="ARBA" id="ARBA00022500"/>
    </source>
</evidence>
<dbReference type="Pfam" id="PF02050">
    <property type="entry name" value="FliJ"/>
    <property type="match status" value="1"/>
</dbReference>
<dbReference type="Gene3D" id="1.10.287.1700">
    <property type="match status" value="1"/>
</dbReference>
<keyword evidence="10" id="KW-1006">Bacterial flagellum protein export</keyword>
<dbReference type="RefSeq" id="WP_173061413.1">
    <property type="nucleotide sequence ID" value="NZ_AP022853.1"/>
</dbReference>
<dbReference type="Proteomes" id="UP000502260">
    <property type="component" value="Chromosome"/>
</dbReference>
<evidence type="ECO:0000256" key="10">
    <source>
        <dbReference type="ARBA" id="ARBA00023225"/>
    </source>
</evidence>
<dbReference type="GO" id="GO:0071973">
    <property type="term" value="P:bacterial-type flagellum-dependent cell motility"/>
    <property type="evidence" value="ECO:0007669"/>
    <property type="project" value="InterPro"/>
</dbReference>
<dbReference type="InterPro" id="IPR052570">
    <property type="entry name" value="FliJ"/>
</dbReference>
<evidence type="ECO:0000256" key="5">
    <source>
        <dbReference type="ARBA" id="ARBA00022475"/>
    </source>
</evidence>
<comment type="similarity">
    <text evidence="2">Belongs to the FliJ family.</text>
</comment>
<reference evidence="13" key="1">
    <citation type="submission" date="2020-03" db="EMBL/GenBank/DDBJ databases">
        <title>Complete genome sequence of sulfur-oxidizing bacterium skT11.</title>
        <authorList>
            <person name="Kanda M."/>
            <person name="Kojima H."/>
            <person name="Fukui M."/>
        </authorList>
    </citation>
    <scope>NUCLEOTIDE SEQUENCE [LARGE SCALE GENOMIC DNA]</scope>
    <source>
        <strain evidence="13">skT11</strain>
    </source>
</reference>
<proteinExistence type="inferred from homology"/>
<evidence type="ECO:0000256" key="2">
    <source>
        <dbReference type="ARBA" id="ARBA00010004"/>
    </source>
</evidence>
<feature type="region of interest" description="Disordered" evidence="11">
    <location>
        <begin position="120"/>
        <end position="150"/>
    </location>
</feature>
<dbReference type="GO" id="GO:0044781">
    <property type="term" value="P:bacterial-type flagellum organization"/>
    <property type="evidence" value="ECO:0007669"/>
    <property type="project" value="UniProtKB-KW"/>
</dbReference>
<keyword evidence="7" id="KW-1005">Bacterial flagellum biogenesis</keyword>
<evidence type="ECO:0000256" key="7">
    <source>
        <dbReference type="ARBA" id="ARBA00022795"/>
    </source>
</evidence>
<organism evidence="12 13">
    <name type="scientific">Sulfurimicrobium lacus</name>
    <dbReference type="NCBI Taxonomy" id="2715678"/>
    <lineage>
        <taxon>Bacteria</taxon>
        <taxon>Pseudomonadati</taxon>
        <taxon>Pseudomonadota</taxon>
        <taxon>Betaproteobacteria</taxon>
        <taxon>Nitrosomonadales</taxon>
        <taxon>Sulfuricellaceae</taxon>
        <taxon>Sulfurimicrobium</taxon>
    </lineage>
</organism>
<evidence type="ECO:0000256" key="9">
    <source>
        <dbReference type="ARBA" id="ARBA00023136"/>
    </source>
</evidence>
<evidence type="ECO:0000313" key="12">
    <source>
        <dbReference type="EMBL" id="BCB26173.1"/>
    </source>
</evidence>
<keyword evidence="8" id="KW-0653">Protein transport</keyword>
<dbReference type="InterPro" id="IPR018006">
    <property type="entry name" value="Flag_FliJ_proteobac"/>
</dbReference>
<sequence length="150" mass="17743">MARKFPLQTLLDLSQDHADAAAKKLQTLKLRWHESEEKLRQLFAYRESYRDRLREKASGGTSATALRDFQLFMVKLDTAIKLQQDEVARCQARWNAGQQEWLRQRGKVKAYEALSARHIRAEEKREERQEQKEQDEFANKQNQGRRPEGE</sequence>
<keyword evidence="9" id="KW-0472">Membrane</keyword>
<evidence type="ECO:0000256" key="1">
    <source>
        <dbReference type="ARBA" id="ARBA00004413"/>
    </source>
</evidence>
<dbReference type="InterPro" id="IPR053716">
    <property type="entry name" value="Flag_assembly_chemotaxis_eff"/>
</dbReference>
<name>A0A6F8V8K8_9PROT</name>
<dbReference type="PANTHER" id="PTHR38786">
    <property type="entry name" value="FLAGELLAR FLIJ PROTEIN"/>
    <property type="match status" value="1"/>
</dbReference>
<keyword evidence="4" id="KW-0813">Transport</keyword>
<dbReference type="GO" id="GO:0009288">
    <property type="term" value="C:bacterial-type flagellum"/>
    <property type="evidence" value="ECO:0007669"/>
    <property type="project" value="InterPro"/>
</dbReference>
<gene>
    <name evidence="12" type="ORF">SKTS_10590</name>
</gene>
<dbReference type="GO" id="GO:0003774">
    <property type="term" value="F:cytoskeletal motor activity"/>
    <property type="evidence" value="ECO:0007669"/>
    <property type="project" value="InterPro"/>
</dbReference>
<dbReference type="InterPro" id="IPR012823">
    <property type="entry name" value="Flagell_FliJ"/>
</dbReference>
<dbReference type="PANTHER" id="PTHR38786:SF1">
    <property type="entry name" value="FLAGELLAR FLIJ PROTEIN"/>
    <property type="match status" value="1"/>
</dbReference>
<evidence type="ECO:0000256" key="4">
    <source>
        <dbReference type="ARBA" id="ARBA00022448"/>
    </source>
</evidence>
<comment type="subcellular location">
    <subcellularLocation>
        <location evidence="1">Cell membrane</location>
        <topology evidence="1">Peripheral membrane protein</topology>
        <orientation evidence="1">Cytoplasmic side</orientation>
    </subcellularLocation>
</comment>
<dbReference type="NCBIfam" id="TIGR02473">
    <property type="entry name" value="flagell_FliJ"/>
    <property type="match status" value="1"/>
</dbReference>
<dbReference type="KEGG" id="slac:SKTS_10590"/>
<dbReference type="EMBL" id="AP022853">
    <property type="protein sequence ID" value="BCB26173.1"/>
    <property type="molecule type" value="Genomic_DNA"/>
</dbReference>
<evidence type="ECO:0000256" key="8">
    <source>
        <dbReference type="ARBA" id="ARBA00022927"/>
    </source>
</evidence>
<feature type="compositionally biased region" description="Basic and acidic residues" evidence="11">
    <location>
        <begin position="120"/>
        <end position="138"/>
    </location>
</feature>
<dbReference type="PRINTS" id="PR01004">
    <property type="entry name" value="FLGFLIJ"/>
</dbReference>
<dbReference type="GO" id="GO:0006935">
    <property type="term" value="P:chemotaxis"/>
    <property type="evidence" value="ECO:0007669"/>
    <property type="project" value="UniProtKB-KW"/>
</dbReference>
<dbReference type="PIRSF" id="PIRSF019404">
    <property type="entry name" value="FliJ"/>
    <property type="match status" value="1"/>
</dbReference>
<evidence type="ECO:0000256" key="11">
    <source>
        <dbReference type="SAM" id="MobiDB-lite"/>
    </source>
</evidence>
<keyword evidence="5" id="KW-1003">Cell membrane</keyword>